<dbReference type="Proteomes" id="UP000287124">
    <property type="component" value="Unassembled WGS sequence"/>
</dbReference>
<dbReference type="Gene3D" id="3.40.50.12780">
    <property type="entry name" value="N-terminal domain of ligase-like"/>
    <property type="match status" value="1"/>
</dbReference>
<protein>
    <recommendedName>
        <fullName evidence="5">Zn(2)-C6 fungal-type domain-containing protein</fullName>
    </recommendedName>
</protein>
<dbReference type="GO" id="GO:0008270">
    <property type="term" value="F:zinc ion binding"/>
    <property type="evidence" value="ECO:0007669"/>
    <property type="project" value="InterPro"/>
</dbReference>
<dbReference type="InterPro" id="IPR001138">
    <property type="entry name" value="Zn2Cys6_DnaBD"/>
</dbReference>
<keyword evidence="3" id="KW-0521">NADP</keyword>
<dbReference type="PROSITE" id="PS00455">
    <property type="entry name" value="AMP_BINDING"/>
    <property type="match status" value="1"/>
</dbReference>
<evidence type="ECO:0000259" key="5">
    <source>
        <dbReference type="PROSITE" id="PS50048"/>
    </source>
</evidence>
<dbReference type="PROSITE" id="PS00463">
    <property type="entry name" value="ZN2_CY6_FUNGAL_1"/>
    <property type="match status" value="1"/>
</dbReference>
<evidence type="ECO:0000256" key="4">
    <source>
        <dbReference type="ARBA" id="ARBA00023242"/>
    </source>
</evidence>
<evidence type="ECO:0000313" key="6">
    <source>
        <dbReference type="EMBL" id="RTE82278.1"/>
    </source>
</evidence>
<dbReference type="CDD" id="cd00067">
    <property type="entry name" value="GAL4"/>
    <property type="match status" value="1"/>
</dbReference>
<evidence type="ECO:0000256" key="1">
    <source>
        <dbReference type="ARBA" id="ARBA00022450"/>
    </source>
</evidence>
<dbReference type="InterPro" id="IPR036291">
    <property type="entry name" value="NAD(P)-bd_dom_sf"/>
</dbReference>
<keyword evidence="2" id="KW-0597">Phosphoprotein</keyword>
<dbReference type="SUPFAM" id="SSF57701">
    <property type="entry name" value="Zn2/Cys6 DNA-binding domain"/>
    <property type="match status" value="1"/>
</dbReference>
<dbReference type="InterPro" id="IPR036864">
    <property type="entry name" value="Zn2-C6_fun-type_DNA-bd_sf"/>
</dbReference>
<sequence length="1355" mass="148866">MPVTTAQFSNAVRFMCEWLETRLSPSTTTVVGYTGPNDLRCSILILAGAKTGAKVLLCSSRNSLEGKLALIQQSNCQAWLSSSEGDAQDILGEHPMPSFVIPSISELIRAEPVPVYPYEKSFLDARWDLLAYLHTSGSTGNPKLIPMYLGAVACVDALHLIAPEDGKRPTAVEWDNSTLLCMMPLFHMSGIAGALYSALMFDWTIVLPSPGPVSMSLIERLLDSFPMNSAFIPPSILNEMAKSTDALNKLAALDLVISAGGPVAPFAGDIISRHTNLQQIMGSTEGHWYATLPTKRPDWAYFQFSSETGYEMVPDRDGLHELVFKRQPHLDLTQPIFVTFPELNVWHTQDLYLAHPETPGLWKFEGRKDDLLILSNGMKINSLGAEAQLSKHPAIQAACLAGSGKLPVVALIQLANGFSTNDEATLMNLVWEAIEECNASMSSYAQIHRQFIRIVDEPFVWTPKGTLARRATYAKFSQEIDSLYQEQSSGPHVNASDFDQLHTTILQAARGAIGNTSLAAEDDLFQAGFDSLSVQLLHQKLSQALWQSLQPQNENSPGVVDDVRALLAKYTFNLQPEPKGTRVILTGSTGFLGSYLLDTLVADPQVSEVWCLNRSQDALQKQIQSAKDKSLRHDWGSKVKFYTAQLGLPDWRLGAAEYRTLLKGTAHVIHNAWQVNFNLSVWSFESQIAGVSNLIQFCSEARNPVHVCYISSIGVATNWSATHVDPVPEALVQDASAPRTGYGASKMVAENLLYQAASADVLRLTVCRVGQMSGPVLGDSDHGVWNPKEWLPTLIGTSSEMRALPEDFGNRGNIDWVPIDLATQIISEMLFNSNISDEAGPQFFHVINPNTIRWKCPLSEDGAFEGISGLKLLEFYESIRLPDRIEASTSNVMVNIPGRSRGCATCRKRRVKCDESLPECLACVRMRLPCPGARTGPFFVHAVPSSSSKNEACSPALRIPGAQPSRASAFDQLFVSHFVESFFGTMKPPPTPGTPSKIWLHELPVFLVSSEPSSVKPAIRAASMISYGTLAGDVSIKTAARRWYAEALHHLQCQITKGNVSVDDSIICAVVMLIHFETWAGTSRKAWLRHLKGAAMLLQVAGPERCSRGFMHQVFSHLRFQMFVAAMTENEVPIFASQDWMTIPFRIYPKLIFDQLIDVLFSVLKCLSIADQLINSDDDGDLRAILDSLIQDTMLQASQWWLECIGSSIFGQISPKLGCGPDEAQLLLTHTSVPAAALCSLYDAANIIAFRLLHLASSSGSSHDLQVRQHAQSILSASHFIDEVSGPAPDRGSIMITLQLKVVSLWSPSSEQRNMALALLQRDKHQEGGLSDISAVSDEYFADVAAYILRQYTSE</sequence>
<comment type="caution">
    <text evidence="6">The sequence shown here is derived from an EMBL/GenBank/DDBJ whole genome shotgun (WGS) entry which is preliminary data.</text>
</comment>
<keyword evidence="4" id="KW-0539">Nucleus</keyword>
<gene>
    <name evidence="6" type="ORF">BHE90_003197</name>
</gene>
<feature type="domain" description="Zn(2)-C6 fungal-type" evidence="5">
    <location>
        <begin position="902"/>
        <end position="930"/>
    </location>
</feature>
<dbReference type="InterPro" id="IPR013120">
    <property type="entry name" value="FAR_NAD-bd"/>
</dbReference>
<dbReference type="PANTHER" id="PTHR43439:SF2">
    <property type="entry name" value="ENZYME, PUTATIVE (JCVI)-RELATED"/>
    <property type="match status" value="1"/>
</dbReference>
<dbReference type="Pfam" id="PF07993">
    <property type="entry name" value="NAD_binding_4"/>
    <property type="match status" value="1"/>
</dbReference>
<evidence type="ECO:0000313" key="7">
    <source>
        <dbReference type="Proteomes" id="UP000287124"/>
    </source>
</evidence>
<evidence type="ECO:0000256" key="2">
    <source>
        <dbReference type="ARBA" id="ARBA00022553"/>
    </source>
</evidence>
<accession>A0A430M2P5</accession>
<dbReference type="Gene3D" id="3.40.50.720">
    <property type="entry name" value="NAD(P)-binding Rossmann-like Domain"/>
    <property type="match status" value="1"/>
</dbReference>
<keyword evidence="7" id="KW-1185">Reference proteome</keyword>
<evidence type="ECO:0000256" key="3">
    <source>
        <dbReference type="ARBA" id="ARBA00022857"/>
    </source>
</evidence>
<dbReference type="EMBL" id="MIKF01000029">
    <property type="protein sequence ID" value="RTE82278.1"/>
    <property type="molecule type" value="Genomic_DNA"/>
</dbReference>
<dbReference type="SUPFAM" id="SSF56801">
    <property type="entry name" value="Acetyl-CoA synthetase-like"/>
    <property type="match status" value="1"/>
</dbReference>
<dbReference type="Pfam" id="PF23562">
    <property type="entry name" value="AMP-binding_C_3"/>
    <property type="match status" value="1"/>
</dbReference>
<dbReference type="PROSITE" id="PS50048">
    <property type="entry name" value="ZN2_CY6_FUNGAL_2"/>
    <property type="match status" value="1"/>
</dbReference>
<dbReference type="Pfam" id="PF00172">
    <property type="entry name" value="Zn_clus"/>
    <property type="match status" value="1"/>
</dbReference>
<organism evidence="6 7">
    <name type="scientific">Fusarium euwallaceae</name>
    <dbReference type="NCBI Taxonomy" id="1147111"/>
    <lineage>
        <taxon>Eukaryota</taxon>
        <taxon>Fungi</taxon>
        <taxon>Dikarya</taxon>
        <taxon>Ascomycota</taxon>
        <taxon>Pezizomycotina</taxon>
        <taxon>Sordariomycetes</taxon>
        <taxon>Hypocreomycetidae</taxon>
        <taxon>Hypocreales</taxon>
        <taxon>Nectriaceae</taxon>
        <taxon>Fusarium</taxon>
        <taxon>Fusarium solani species complex</taxon>
    </lineage>
</organism>
<dbReference type="Gene3D" id="4.10.240.10">
    <property type="entry name" value="Zn(2)-C6 fungal-type DNA-binding domain"/>
    <property type="match status" value="1"/>
</dbReference>
<dbReference type="InterPro" id="IPR051414">
    <property type="entry name" value="Adenylate-forming_Reductase"/>
</dbReference>
<dbReference type="PANTHER" id="PTHR43439">
    <property type="entry name" value="PHENYLACETATE-COENZYME A LIGASE"/>
    <property type="match status" value="1"/>
</dbReference>
<dbReference type="Pfam" id="PF00501">
    <property type="entry name" value="AMP-binding"/>
    <property type="match status" value="1"/>
</dbReference>
<dbReference type="InterPro" id="IPR020845">
    <property type="entry name" value="AMP-binding_CS"/>
</dbReference>
<dbReference type="SUPFAM" id="SSF51735">
    <property type="entry name" value="NAD(P)-binding Rossmann-fold domains"/>
    <property type="match status" value="1"/>
</dbReference>
<reference evidence="6 7" key="1">
    <citation type="submission" date="2017-06" db="EMBL/GenBank/DDBJ databases">
        <title>Comparative genomic analysis of Ambrosia Fusariam Clade fungi.</title>
        <authorList>
            <person name="Stajich J.E."/>
            <person name="Carrillo J."/>
            <person name="Kijimoto T."/>
            <person name="Eskalen A."/>
            <person name="O'Donnell K."/>
            <person name="Kasson M."/>
        </authorList>
    </citation>
    <scope>NUCLEOTIDE SEQUENCE [LARGE SCALE GENOMIC DNA]</scope>
    <source>
        <strain evidence="6 7">UCR1854</strain>
    </source>
</reference>
<proteinExistence type="predicted"/>
<dbReference type="InterPro" id="IPR000873">
    <property type="entry name" value="AMP-dep_synth/lig_dom"/>
</dbReference>
<name>A0A430M2P5_9HYPO</name>
<dbReference type="GO" id="GO:0000981">
    <property type="term" value="F:DNA-binding transcription factor activity, RNA polymerase II-specific"/>
    <property type="evidence" value="ECO:0007669"/>
    <property type="project" value="InterPro"/>
</dbReference>
<dbReference type="SMART" id="SM00066">
    <property type="entry name" value="GAL4"/>
    <property type="match status" value="1"/>
</dbReference>
<keyword evidence="1" id="KW-0596">Phosphopantetheine</keyword>
<dbReference type="InterPro" id="IPR042099">
    <property type="entry name" value="ANL_N_sf"/>
</dbReference>